<reference evidence="4" key="1">
    <citation type="submission" date="2017-09" db="EMBL/GenBank/DDBJ databases">
        <title>Depth-based differentiation of microbial function through sediment-hosted aquifers and enrichment of novel symbionts in the deep terrestrial subsurface.</title>
        <authorList>
            <person name="Probst A.J."/>
            <person name="Ladd B."/>
            <person name="Jarett J.K."/>
            <person name="Geller-Mcgrath D.E."/>
            <person name="Sieber C.M.K."/>
            <person name="Emerson J.B."/>
            <person name="Anantharaman K."/>
            <person name="Thomas B.C."/>
            <person name="Malmstrom R."/>
            <person name="Stieglmeier M."/>
            <person name="Klingl A."/>
            <person name="Woyke T."/>
            <person name="Ryan C.M."/>
            <person name="Banfield J.F."/>
        </authorList>
    </citation>
    <scope>NUCLEOTIDE SEQUENCE [LARGE SCALE GENOMIC DNA]</scope>
</reference>
<feature type="compositionally biased region" description="Pro residues" evidence="1">
    <location>
        <begin position="221"/>
        <end position="234"/>
    </location>
</feature>
<evidence type="ECO:0000256" key="1">
    <source>
        <dbReference type="SAM" id="MobiDB-lite"/>
    </source>
</evidence>
<evidence type="ECO:0000313" key="4">
    <source>
        <dbReference type="Proteomes" id="UP000228996"/>
    </source>
</evidence>
<name>A0A2M6XCH4_9BACT</name>
<feature type="compositionally biased region" description="Pro residues" evidence="1">
    <location>
        <begin position="8"/>
        <end position="23"/>
    </location>
</feature>
<feature type="region of interest" description="Disordered" evidence="1">
    <location>
        <begin position="1"/>
        <end position="23"/>
    </location>
</feature>
<dbReference type="EMBL" id="PEYO01000017">
    <property type="protein sequence ID" value="PIU03384.1"/>
    <property type="molecule type" value="Genomic_DNA"/>
</dbReference>
<feature type="transmembrane region" description="Helical" evidence="2">
    <location>
        <begin position="43"/>
        <end position="61"/>
    </location>
</feature>
<protein>
    <submittedName>
        <fullName evidence="3">Uncharacterized protein</fullName>
    </submittedName>
</protein>
<evidence type="ECO:0000256" key="2">
    <source>
        <dbReference type="SAM" id="Phobius"/>
    </source>
</evidence>
<dbReference type="Proteomes" id="UP000228996">
    <property type="component" value="Unassembled WGS sequence"/>
</dbReference>
<keyword evidence="2" id="KW-0812">Transmembrane</keyword>
<comment type="caution">
    <text evidence="3">The sequence shown here is derived from an EMBL/GenBank/DDBJ whole genome shotgun (WGS) entry which is preliminary data.</text>
</comment>
<keyword evidence="2" id="KW-1133">Transmembrane helix</keyword>
<feature type="transmembrane region" description="Helical" evidence="2">
    <location>
        <begin position="346"/>
        <end position="368"/>
    </location>
</feature>
<proteinExistence type="predicted"/>
<organism evidence="3 4">
    <name type="scientific">Candidatus Shapirobacteria bacterium CG08_land_8_20_14_0_20_39_18</name>
    <dbReference type="NCBI Taxonomy" id="1974883"/>
    <lineage>
        <taxon>Bacteria</taxon>
        <taxon>Candidatus Shapironibacteriota</taxon>
    </lineage>
</organism>
<gene>
    <name evidence="3" type="ORF">COT44_02990</name>
</gene>
<sequence>MDDNTLPPSTPVPPAPVSIPTPPPVDQTKVFITPSNNSKKIKIIGSAIIVVFLLVTLGMALKLSQQKVIPPKAAFPPCVKSTRQADYPQTTSDNIKIIPSAQSEDGGKWKLTWNLTGAKPNQHFVAVIKIFHCLVKTETGGYDQCNSGDPNSTKVEKTVEFDAPAETAAETVISFSVEETVSCCERDQADLISLNGIPWGSSFFIRTAWQNNETCEFIPTPTTPPQPTGTPTPTSPITTTPTPTPLLGCQQTCTTNSDCNGNLRCQTIGGIKKCVNPICVDENDCICNKNCWEVCGQDSECPSGMTCYSANGISRCVNPACKSSQNCSCSAATPIPTTENLPKVGISLPTVGILTGGAALIIFSLLLAL</sequence>
<accession>A0A2M6XCH4</accession>
<evidence type="ECO:0000313" key="3">
    <source>
        <dbReference type="EMBL" id="PIU03384.1"/>
    </source>
</evidence>
<feature type="region of interest" description="Disordered" evidence="1">
    <location>
        <begin position="219"/>
        <end position="243"/>
    </location>
</feature>
<dbReference type="AlphaFoldDB" id="A0A2M6XCH4"/>
<keyword evidence="2" id="KW-0472">Membrane</keyword>